<proteinExistence type="predicted"/>
<dbReference type="AlphaFoldDB" id="A0A6A1WCA0"/>
<organism evidence="1 2">
    <name type="scientific">Morella rubra</name>
    <name type="common">Chinese bayberry</name>
    <dbReference type="NCBI Taxonomy" id="262757"/>
    <lineage>
        <taxon>Eukaryota</taxon>
        <taxon>Viridiplantae</taxon>
        <taxon>Streptophyta</taxon>
        <taxon>Embryophyta</taxon>
        <taxon>Tracheophyta</taxon>
        <taxon>Spermatophyta</taxon>
        <taxon>Magnoliopsida</taxon>
        <taxon>eudicotyledons</taxon>
        <taxon>Gunneridae</taxon>
        <taxon>Pentapetalae</taxon>
        <taxon>rosids</taxon>
        <taxon>fabids</taxon>
        <taxon>Fagales</taxon>
        <taxon>Myricaceae</taxon>
        <taxon>Morella</taxon>
    </lineage>
</organism>
<evidence type="ECO:0000313" key="2">
    <source>
        <dbReference type="Proteomes" id="UP000516437"/>
    </source>
</evidence>
<protein>
    <submittedName>
        <fullName evidence="1">Uncharacterized protein</fullName>
    </submittedName>
</protein>
<keyword evidence="2" id="KW-1185">Reference proteome</keyword>
<reference evidence="1 2" key="1">
    <citation type="journal article" date="2019" name="Plant Biotechnol. J.">
        <title>The red bayberry genome and genetic basis of sex determination.</title>
        <authorList>
            <person name="Jia H.M."/>
            <person name="Jia H.J."/>
            <person name="Cai Q.L."/>
            <person name="Wang Y."/>
            <person name="Zhao H.B."/>
            <person name="Yang W.F."/>
            <person name="Wang G.Y."/>
            <person name="Li Y.H."/>
            <person name="Zhan D.L."/>
            <person name="Shen Y.T."/>
            <person name="Niu Q.F."/>
            <person name="Chang L."/>
            <person name="Qiu J."/>
            <person name="Zhao L."/>
            <person name="Xie H.B."/>
            <person name="Fu W.Y."/>
            <person name="Jin J."/>
            <person name="Li X.W."/>
            <person name="Jiao Y."/>
            <person name="Zhou C.C."/>
            <person name="Tu T."/>
            <person name="Chai C.Y."/>
            <person name="Gao J.L."/>
            <person name="Fan L.J."/>
            <person name="van de Weg E."/>
            <person name="Wang J.Y."/>
            <person name="Gao Z.S."/>
        </authorList>
    </citation>
    <scope>NUCLEOTIDE SEQUENCE [LARGE SCALE GENOMIC DNA]</scope>
    <source>
        <tissue evidence="1">Leaves</tissue>
    </source>
</reference>
<dbReference type="Proteomes" id="UP000516437">
    <property type="component" value="Chromosome 2"/>
</dbReference>
<name>A0A6A1WCA0_9ROSI</name>
<gene>
    <name evidence="1" type="ORF">CJ030_MR2G008659</name>
</gene>
<comment type="caution">
    <text evidence="1">The sequence shown here is derived from an EMBL/GenBank/DDBJ whole genome shotgun (WGS) entry which is preliminary data.</text>
</comment>
<sequence>MDRSEKNITKVRAQIERSAWADTMVVELKESIWTIVEPTHTLCMDLHTRLTTLENNFAMMKRGLREEVIAMQLELTSVIENVSQLYQSFSTVPIQL</sequence>
<dbReference type="EMBL" id="RXIC02000020">
    <property type="protein sequence ID" value="KAB1221936.1"/>
    <property type="molecule type" value="Genomic_DNA"/>
</dbReference>
<accession>A0A6A1WCA0</accession>
<evidence type="ECO:0000313" key="1">
    <source>
        <dbReference type="EMBL" id="KAB1221936.1"/>
    </source>
</evidence>